<comment type="caution">
    <text evidence="1">The sequence shown here is derived from an EMBL/GenBank/DDBJ whole genome shotgun (WGS) entry which is preliminary data.</text>
</comment>
<organism evidence="1 2">
    <name type="scientific">Tremella mesenterica</name>
    <name type="common">Jelly fungus</name>
    <dbReference type="NCBI Taxonomy" id="5217"/>
    <lineage>
        <taxon>Eukaryota</taxon>
        <taxon>Fungi</taxon>
        <taxon>Dikarya</taxon>
        <taxon>Basidiomycota</taxon>
        <taxon>Agaricomycotina</taxon>
        <taxon>Tremellomycetes</taxon>
        <taxon>Tremellales</taxon>
        <taxon>Tremellaceae</taxon>
        <taxon>Tremella</taxon>
    </lineage>
</organism>
<sequence>MTDTFVDDPDNNTESYQFVFEDPGSWPDRRHLYSVRPPTVNVRNGISRSQQELIPGRVSQERRPISNDQEQLSYQYGTTSHRNPTRRVAQYSGQPSNEELQSWLGGPTTTFNNETGIVAMSDHRRRCDLLCGFSDIVPGELYLHRESGNHRTTHLLWSRDPEDAQLETCTCNARYTMTPEEQLKFSRKCIPFSNSSVEVSYQESTIQPTLLDRIFQTAHAMSNMEVHTLDTYAGFIHFPGKGITCCGSNCPFGKIRPGETSLSGREGNSHLFWYDQGPTITNLALITCHSVSDLVEVIERGLVRGIPHSTY</sequence>
<dbReference type="VEuPathDB" id="FungiDB:TREMEDRAFT_58710"/>
<evidence type="ECO:0000313" key="1">
    <source>
        <dbReference type="EMBL" id="RXK39261.1"/>
    </source>
</evidence>
<dbReference type="EMBL" id="SDIL01000034">
    <property type="protein sequence ID" value="RXK39261.1"/>
    <property type="molecule type" value="Genomic_DNA"/>
</dbReference>
<dbReference type="InParanoid" id="A0A4Q1BN30"/>
<proteinExistence type="predicted"/>
<accession>A0A4Q1BN30</accession>
<reference evidence="1 2" key="1">
    <citation type="submission" date="2016-06" db="EMBL/GenBank/DDBJ databases">
        <title>Evolution of pathogenesis and genome organization in the Tremellales.</title>
        <authorList>
            <person name="Cuomo C."/>
            <person name="Litvintseva A."/>
            <person name="Heitman J."/>
            <person name="Chen Y."/>
            <person name="Sun S."/>
            <person name="Springer D."/>
            <person name="Dromer F."/>
            <person name="Young S."/>
            <person name="Zeng Q."/>
            <person name="Chapman S."/>
            <person name="Gujja S."/>
            <person name="Saif S."/>
            <person name="Birren B."/>
        </authorList>
    </citation>
    <scope>NUCLEOTIDE SEQUENCE [LARGE SCALE GENOMIC DNA]</scope>
    <source>
        <strain evidence="1 2">ATCC 28783</strain>
    </source>
</reference>
<protein>
    <submittedName>
        <fullName evidence="1">Uncharacterized protein</fullName>
    </submittedName>
</protein>
<gene>
    <name evidence="1" type="ORF">M231_03481</name>
</gene>
<dbReference type="Proteomes" id="UP000289152">
    <property type="component" value="Unassembled WGS sequence"/>
</dbReference>
<evidence type="ECO:0000313" key="2">
    <source>
        <dbReference type="Proteomes" id="UP000289152"/>
    </source>
</evidence>
<dbReference type="AlphaFoldDB" id="A0A4Q1BN30"/>
<keyword evidence="2" id="KW-1185">Reference proteome</keyword>
<name>A0A4Q1BN30_TREME</name>